<keyword evidence="2" id="KW-1185">Reference proteome</keyword>
<accession>A0A5M4FDX6</accession>
<gene>
    <name evidence="1" type="ORF">ESP70_016210</name>
</gene>
<organism evidence="1 2">
    <name type="scientific">Aeromicrobium ginsengisoli</name>
    <dbReference type="NCBI Taxonomy" id="363867"/>
    <lineage>
        <taxon>Bacteria</taxon>
        <taxon>Bacillati</taxon>
        <taxon>Actinomycetota</taxon>
        <taxon>Actinomycetes</taxon>
        <taxon>Propionibacteriales</taxon>
        <taxon>Nocardioidaceae</taxon>
        <taxon>Aeromicrobium</taxon>
    </lineage>
</organism>
<proteinExistence type="predicted"/>
<protein>
    <submittedName>
        <fullName evidence="1">Helix-turn-helix transcriptional regulator</fullName>
    </submittedName>
</protein>
<evidence type="ECO:0000313" key="2">
    <source>
        <dbReference type="Proteomes" id="UP000380867"/>
    </source>
</evidence>
<dbReference type="AlphaFoldDB" id="A0A5M4FDX6"/>
<dbReference type="InterPro" id="IPR036388">
    <property type="entry name" value="WH-like_DNA-bd_sf"/>
</dbReference>
<dbReference type="EMBL" id="SDPQ02000003">
    <property type="protein sequence ID" value="KAA1396152.1"/>
    <property type="molecule type" value="Genomic_DNA"/>
</dbReference>
<sequence>MVRRLAAAELALPCGGLYDDVAKSTASYHFAMLRESGLIEQYVEGNRKMNRLRVAEVETALPGVLTSILAATPRH</sequence>
<dbReference type="Gene3D" id="1.10.10.10">
    <property type="entry name" value="Winged helix-like DNA-binding domain superfamily/Winged helix DNA-binding domain"/>
    <property type="match status" value="1"/>
</dbReference>
<dbReference type="Proteomes" id="UP000380867">
    <property type="component" value="Unassembled WGS sequence"/>
</dbReference>
<dbReference type="SUPFAM" id="SSF46785">
    <property type="entry name" value="Winged helix' DNA-binding domain"/>
    <property type="match status" value="1"/>
</dbReference>
<evidence type="ECO:0000313" key="1">
    <source>
        <dbReference type="EMBL" id="KAA1396152.1"/>
    </source>
</evidence>
<dbReference type="InterPro" id="IPR036390">
    <property type="entry name" value="WH_DNA-bd_sf"/>
</dbReference>
<name>A0A5M4FDX6_9ACTN</name>
<reference evidence="1" key="1">
    <citation type="submission" date="2019-09" db="EMBL/GenBank/DDBJ databases">
        <authorList>
            <person name="Li J."/>
        </authorList>
    </citation>
    <scope>NUCLEOTIDE SEQUENCE [LARGE SCALE GENOMIC DNA]</scope>
    <source>
        <strain evidence="1">JCM 14732</strain>
    </source>
</reference>
<comment type="caution">
    <text evidence="1">The sequence shown here is derived from an EMBL/GenBank/DDBJ whole genome shotgun (WGS) entry which is preliminary data.</text>
</comment>
<dbReference type="OrthoDB" id="4471357at2"/>